<keyword evidence="2" id="KW-1185">Reference proteome</keyword>
<reference evidence="1" key="1">
    <citation type="submission" date="2018-02" db="EMBL/GenBank/DDBJ databases">
        <title>The genomes of Aspergillus section Nigri reveals drivers in fungal speciation.</title>
        <authorList>
            <consortium name="DOE Joint Genome Institute"/>
            <person name="Vesth T.C."/>
            <person name="Nybo J."/>
            <person name="Theobald S."/>
            <person name="Brandl J."/>
            <person name="Frisvad J.C."/>
            <person name="Nielsen K.F."/>
            <person name="Lyhne E.K."/>
            <person name="Kogle M.E."/>
            <person name="Kuo A."/>
            <person name="Riley R."/>
            <person name="Clum A."/>
            <person name="Nolan M."/>
            <person name="Lipzen A."/>
            <person name="Salamov A."/>
            <person name="Henrissat B."/>
            <person name="Wiebenga A."/>
            <person name="De vries R.P."/>
            <person name="Grigoriev I.V."/>
            <person name="Mortensen U.H."/>
            <person name="Andersen M.R."/>
            <person name="Baker S.E."/>
        </authorList>
    </citation>
    <scope>NUCLEOTIDE SEQUENCE</scope>
    <source>
        <strain evidence="1">CBS 621.78</strain>
    </source>
</reference>
<evidence type="ECO:0000313" key="1">
    <source>
        <dbReference type="EMBL" id="RAH44195.1"/>
    </source>
</evidence>
<dbReference type="Proteomes" id="UP000249057">
    <property type="component" value="Unassembled WGS sequence"/>
</dbReference>
<proteinExistence type="predicted"/>
<sequence>MAALAVRAASDSCPENTQCSGSSTSSSSSSSSSRSDTTTSKTSSTSKSTALEVKTKTTSTSTSSSTISTITIPAATHPATTTANTTTPTPDQTTIHPTTTPTTTTKTTTTTHHQPNRINQALIAGVVGGILALLILAALVLYSIYRARKRRRGQFRLLHWRHPGTLGSGSPSKEDQLFGEEESGTKMVETKGKTRTYRRKRSRLGLR</sequence>
<name>A0ACD1G4P2_9EURO</name>
<dbReference type="EMBL" id="KZ825356">
    <property type="protein sequence ID" value="RAH44195.1"/>
    <property type="molecule type" value="Genomic_DNA"/>
</dbReference>
<protein>
    <submittedName>
        <fullName evidence="1">Uncharacterized protein</fullName>
    </submittedName>
</protein>
<gene>
    <name evidence="1" type="ORF">BO95DRAFT_465321</name>
</gene>
<organism evidence="1 2">
    <name type="scientific">Aspergillus brunneoviolaceus CBS 621.78</name>
    <dbReference type="NCBI Taxonomy" id="1450534"/>
    <lineage>
        <taxon>Eukaryota</taxon>
        <taxon>Fungi</taxon>
        <taxon>Dikarya</taxon>
        <taxon>Ascomycota</taxon>
        <taxon>Pezizomycotina</taxon>
        <taxon>Eurotiomycetes</taxon>
        <taxon>Eurotiomycetidae</taxon>
        <taxon>Eurotiales</taxon>
        <taxon>Aspergillaceae</taxon>
        <taxon>Aspergillus</taxon>
        <taxon>Aspergillus subgen. Circumdati</taxon>
    </lineage>
</organism>
<evidence type="ECO:0000313" key="2">
    <source>
        <dbReference type="Proteomes" id="UP000249057"/>
    </source>
</evidence>
<accession>A0ACD1G4P2</accession>